<dbReference type="EMBL" id="CP019458">
    <property type="protein sequence ID" value="AQA09623.1"/>
    <property type="molecule type" value="Genomic_DNA"/>
</dbReference>
<proteinExistence type="predicted"/>
<reference evidence="1 2" key="1">
    <citation type="journal article" date="2017" name="J. Biotechnol.">
        <title>The complete genome sequence of Streptomyces autolyticus CGMCC 0516, the producer of geldanamycin, autolytimycin, reblastatin and elaiophylin.</title>
        <authorList>
            <person name="Yin M."/>
            <person name="Jiang M."/>
            <person name="Ren Z."/>
            <person name="Dong Y."/>
            <person name="Lu T."/>
        </authorList>
    </citation>
    <scope>NUCLEOTIDE SEQUENCE [LARGE SCALE GENOMIC DNA]</scope>
    <source>
        <strain evidence="1 2">CGMCC0516</strain>
    </source>
</reference>
<protein>
    <recommendedName>
        <fullName evidence="3">Ferredoxin</fullName>
    </recommendedName>
</protein>
<gene>
    <name evidence="1" type="ORF">BV401_03100</name>
</gene>
<evidence type="ECO:0008006" key="3">
    <source>
        <dbReference type="Google" id="ProtNLM"/>
    </source>
</evidence>
<dbReference type="SUPFAM" id="SSF54292">
    <property type="entry name" value="2Fe-2S ferredoxin-like"/>
    <property type="match status" value="1"/>
</dbReference>
<sequence>MIESEVLLRSTCGTCGTRGTRGTRETEVLDGEFDHRDAVLTDDEKAADDTTMICVSRAKNGRLVLDL</sequence>
<accession>A0ABN4VX67</accession>
<dbReference type="InterPro" id="IPR012675">
    <property type="entry name" value="Beta-grasp_dom_sf"/>
</dbReference>
<dbReference type="Gene3D" id="3.10.20.30">
    <property type="match status" value="1"/>
</dbReference>
<keyword evidence="2" id="KW-1185">Reference proteome</keyword>
<organism evidence="1 2">
    <name type="scientific">Streptomyces autolyticus</name>
    <dbReference type="NCBI Taxonomy" id="75293"/>
    <lineage>
        <taxon>Bacteria</taxon>
        <taxon>Bacillati</taxon>
        <taxon>Actinomycetota</taxon>
        <taxon>Actinomycetes</taxon>
        <taxon>Kitasatosporales</taxon>
        <taxon>Streptomycetaceae</taxon>
        <taxon>Streptomyces</taxon>
    </lineage>
</organism>
<dbReference type="RefSeq" id="WP_079255991.1">
    <property type="nucleotide sequence ID" value="NZ_CP019458.1"/>
</dbReference>
<evidence type="ECO:0000313" key="2">
    <source>
        <dbReference type="Proteomes" id="UP000187851"/>
    </source>
</evidence>
<name>A0ABN4VX67_9ACTN</name>
<dbReference type="Proteomes" id="UP000187851">
    <property type="component" value="Chromosome"/>
</dbReference>
<dbReference type="InterPro" id="IPR036010">
    <property type="entry name" value="2Fe-2S_ferredoxin-like_sf"/>
</dbReference>
<evidence type="ECO:0000313" key="1">
    <source>
        <dbReference type="EMBL" id="AQA09623.1"/>
    </source>
</evidence>